<dbReference type="Proteomes" id="UP000676506">
    <property type="component" value="Chromosome 1"/>
</dbReference>
<evidence type="ECO:0000313" key="2">
    <source>
        <dbReference type="Proteomes" id="UP000676506"/>
    </source>
</evidence>
<protein>
    <submittedName>
        <fullName evidence="1">Uncharacterized protein</fullName>
    </submittedName>
</protein>
<name>A0ABX8BAP1_9BACT</name>
<organism evidence="1 2">
    <name type="scientific">Chloracidobacterium validum</name>
    <dbReference type="NCBI Taxonomy" id="2821543"/>
    <lineage>
        <taxon>Bacteria</taxon>
        <taxon>Pseudomonadati</taxon>
        <taxon>Acidobacteriota</taxon>
        <taxon>Terriglobia</taxon>
        <taxon>Terriglobales</taxon>
        <taxon>Acidobacteriaceae</taxon>
        <taxon>Chloracidobacterium</taxon>
    </lineage>
</organism>
<evidence type="ECO:0000313" key="1">
    <source>
        <dbReference type="EMBL" id="QUW02130.1"/>
    </source>
</evidence>
<dbReference type="EMBL" id="CP072648">
    <property type="protein sequence ID" value="QUW02130.1"/>
    <property type="molecule type" value="Genomic_DNA"/>
</dbReference>
<accession>A0ABX8BAP1</accession>
<dbReference type="RefSeq" id="WP_211428020.1">
    <property type="nucleotide sequence ID" value="NZ_CP072648.1"/>
</dbReference>
<gene>
    <name evidence="1" type="ORF">J8C06_07090</name>
</gene>
<keyword evidence="2" id="KW-1185">Reference proteome</keyword>
<reference evidence="1 2" key="1">
    <citation type="submission" date="2021-03" db="EMBL/GenBank/DDBJ databases">
        <title>Genomic and phenotypic characterization of Chloracidobacterium isolates provides evidence for multiple species.</title>
        <authorList>
            <person name="Saini M.K."/>
            <person name="Costas A.M.G."/>
            <person name="Tank M."/>
            <person name="Bryant D.A."/>
        </authorList>
    </citation>
    <scope>NUCLEOTIDE SEQUENCE [LARGE SCALE GENOMIC DNA]</scope>
    <source>
        <strain evidence="1 2">BV2-C</strain>
    </source>
</reference>
<proteinExistence type="predicted"/>
<sequence>MKRDDYRREFAAFQAARAQARQMAWRAASGFEPLPARLQDRFSDLWSATAVADLRRESQADASRSETERRGGQSLLDFAETWFIRTQTRELDAELHRALTTPLIPWRGQRQSASALRPHLAAESDPAHRRELQGKLAAHDASLVDLREQRREMLGAAARSLGYGHLAEQVTAQLHRRTGEDISAWTDTCERFLVETDTPYRRVVAAHAAAAPATDPFGDRQPRRVAENLLRGFGIRPWQQTNVTTAWRFTGPSGVFRVRIPEDIRWMVAEASNWQTWRRFLGELARVQQAAWTSAKLPVELRSHGDPAVAEAWQWLFADLLIDRRWVAGALDIQPPPVIRHALLAARWQLARRAALRFVAWHGRETGGWALDRVRAEFAQHLDTTLSDWELHDELDAAPQALAQLRGAWLAAALNDWLRTKYGNWFASRRAGDDLIDLWNTGFRYTAGELAALVGVGPLTPDAFLAGSDPVSK</sequence>